<dbReference type="Proteomes" id="UP000606115">
    <property type="component" value="Unassembled WGS sequence"/>
</dbReference>
<comment type="cofactor">
    <cofactor evidence="6">
        <name>Mg(2+)</name>
        <dbReference type="ChEBI" id="CHEBI:18420"/>
    </cofactor>
</comment>
<accession>A0ABQ2DC17</accession>
<organism evidence="8 9">
    <name type="scientific">Glutamicibacter ardleyensis</name>
    <dbReference type="NCBI Taxonomy" id="225894"/>
    <lineage>
        <taxon>Bacteria</taxon>
        <taxon>Bacillati</taxon>
        <taxon>Actinomycetota</taxon>
        <taxon>Actinomycetes</taxon>
        <taxon>Micrococcales</taxon>
        <taxon>Micrococcaceae</taxon>
        <taxon>Glutamicibacter</taxon>
    </lineage>
</organism>
<reference evidence="9" key="1">
    <citation type="journal article" date="2019" name="Int. J. Syst. Evol. Microbiol.">
        <title>The Global Catalogue of Microorganisms (GCM) 10K type strain sequencing project: providing services to taxonomists for standard genome sequencing and annotation.</title>
        <authorList>
            <consortium name="The Broad Institute Genomics Platform"/>
            <consortium name="The Broad Institute Genome Sequencing Center for Infectious Disease"/>
            <person name="Wu L."/>
            <person name="Ma J."/>
        </authorList>
    </citation>
    <scope>NUCLEOTIDE SEQUENCE [LARGE SCALE GENOMIC DNA]</scope>
    <source>
        <strain evidence="9">CGMCC 1.3685</strain>
    </source>
</reference>
<keyword evidence="6" id="KW-0460">Magnesium</keyword>
<proteinExistence type="inferred from homology"/>
<evidence type="ECO:0000313" key="8">
    <source>
        <dbReference type="EMBL" id="GGJ52855.1"/>
    </source>
</evidence>
<dbReference type="InterPro" id="IPR036412">
    <property type="entry name" value="HAD-like_sf"/>
</dbReference>
<dbReference type="Gene3D" id="3.40.50.1000">
    <property type="entry name" value="HAD superfamily/HAD-like"/>
    <property type="match status" value="1"/>
</dbReference>
<evidence type="ECO:0000256" key="1">
    <source>
        <dbReference type="ARBA" id="ARBA00000500"/>
    </source>
</evidence>
<evidence type="ECO:0000313" key="9">
    <source>
        <dbReference type="Proteomes" id="UP000606115"/>
    </source>
</evidence>
<dbReference type="GeneID" id="303303318"/>
<dbReference type="RefSeq" id="WP_170947831.1">
    <property type="nucleotide sequence ID" value="NZ_BMKX01000002.1"/>
</dbReference>
<dbReference type="InterPro" id="IPR044651">
    <property type="entry name" value="OTSB-like"/>
</dbReference>
<name>A0ABQ2DC17_9MICC</name>
<evidence type="ECO:0000256" key="2">
    <source>
        <dbReference type="ARBA" id="ARBA00005199"/>
    </source>
</evidence>
<feature type="region of interest" description="Disordered" evidence="7">
    <location>
        <begin position="78"/>
        <end position="111"/>
    </location>
</feature>
<dbReference type="InterPro" id="IPR023214">
    <property type="entry name" value="HAD_sf"/>
</dbReference>
<comment type="similarity">
    <text evidence="3 6">Belongs to the trehalose phosphatase family.</text>
</comment>
<evidence type="ECO:0000256" key="3">
    <source>
        <dbReference type="ARBA" id="ARBA00008770"/>
    </source>
</evidence>
<feature type="compositionally biased region" description="Polar residues" evidence="7">
    <location>
        <begin position="97"/>
        <end position="111"/>
    </location>
</feature>
<dbReference type="InterPro" id="IPR006379">
    <property type="entry name" value="HAD-SF_hydro_IIB"/>
</dbReference>
<sequence>MPKLAPELYAALSTFAGHRRILVALDFDGTLSPLVDRPEDARPTPQAAQVFEELSQQYGVRTAVVSGRNLDSLTEVYPAPRPENLIGSHGAERRVPSVSSDSPEQPELSASQRANLKELTAKLSEVAQRHEGVSLEYKPSATVLHVRQAPSIEVADAAIIEGQQALAHLDELRLMAGKSVLEASVHSGNKGQALQWLREVLDVDALLFIGDDVTDEDGFRILNREDLGIKVGEGPTLAAHRIETPEMLPELLEFLLSMRN</sequence>
<keyword evidence="4 6" id="KW-0378">Hydrolase</keyword>
<evidence type="ECO:0000256" key="7">
    <source>
        <dbReference type="SAM" id="MobiDB-lite"/>
    </source>
</evidence>
<dbReference type="NCBIfam" id="TIGR01484">
    <property type="entry name" value="HAD-SF-IIB"/>
    <property type="match status" value="1"/>
</dbReference>
<dbReference type="Pfam" id="PF02358">
    <property type="entry name" value="Trehalose_PPase"/>
    <property type="match status" value="1"/>
</dbReference>
<evidence type="ECO:0000256" key="5">
    <source>
        <dbReference type="ARBA" id="ARBA00024179"/>
    </source>
</evidence>
<protein>
    <recommendedName>
        <fullName evidence="6">Trehalose 6-phosphate phosphatase</fullName>
        <ecNumber evidence="6">3.1.3.12</ecNumber>
    </recommendedName>
</protein>
<dbReference type="PANTHER" id="PTHR43768">
    <property type="entry name" value="TREHALOSE 6-PHOSPHATE PHOSPHATASE"/>
    <property type="match status" value="1"/>
</dbReference>
<comment type="function">
    <text evidence="5 6">Removes the phosphate from trehalose 6-phosphate to produce free trehalose.</text>
</comment>
<gene>
    <name evidence="8" type="ORF">GCM10007173_09260</name>
</gene>
<dbReference type="InterPro" id="IPR003337">
    <property type="entry name" value="Trehalose_PPase"/>
</dbReference>
<keyword evidence="6" id="KW-0479">Metal-binding</keyword>
<comment type="catalytic activity">
    <reaction evidence="1 6">
        <text>alpha,alpha-trehalose 6-phosphate + H2O = alpha,alpha-trehalose + phosphate</text>
        <dbReference type="Rhea" id="RHEA:23420"/>
        <dbReference type="ChEBI" id="CHEBI:15377"/>
        <dbReference type="ChEBI" id="CHEBI:16551"/>
        <dbReference type="ChEBI" id="CHEBI:43474"/>
        <dbReference type="ChEBI" id="CHEBI:58429"/>
        <dbReference type="EC" id="3.1.3.12"/>
    </reaction>
</comment>
<dbReference type="NCBIfam" id="TIGR00685">
    <property type="entry name" value="T6PP"/>
    <property type="match status" value="1"/>
</dbReference>
<keyword evidence="9" id="KW-1185">Reference proteome</keyword>
<dbReference type="SUPFAM" id="SSF56784">
    <property type="entry name" value="HAD-like"/>
    <property type="match status" value="1"/>
</dbReference>
<evidence type="ECO:0000256" key="6">
    <source>
        <dbReference type="RuleBase" id="RU361117"/>
    </source>
</evidence>
<dbReference type="PANTHER" id="PTHR43768:SF3">
    <property type="entry name" value="TREHALOSE 6-PHOSPHATE PHOSPHATASE"/>
    <property type="match status" value="1"/>
</dbReference>
<evidence type="ECO:0000256" key="4">
    <source>
        <dbReference type="ARBA" id="ARBA00022801"/>
    </source>
</evidence>
<comment type="pathway">
    <text evidence="2 6">Glycan biosynthesis; trehalose biosynthesis.</text>
</comment>
<dbReference type="Gene3D" id="3.30.70.1020">
    <property type="entry name" value="Trehalose-6-phosphate phosphatase related protein, domain 2"/>
    <property type="match status" value="1"/>
</dbReference>
<dbReference type="EC" id="3.1.3.12" evidence="6"/>
<comment type="caution">
    <text evidence="8">The sequence shown here is derived from an EMBL/GenBank/DDBJ whole genome shotgun (WGS) entry which is preliminary data.</text>
</comment>
<dbReference type="EMBL" id="BMKX01000002">
    <property type="protein sequence ID" value="GGJ52855.1"/>
    <property type="molecule type" value="Genomic_DNA"/>
</dbReference>